<dbReference type="InterPro" id="IPR004360">
    <property type="entry name" value="Glyas_Fos-R_dOase_dom"/>
</dbReference>
<feature type="domain" description="VOC" evidence="2">
    <location>
        <begin position="5"/>
        <end position="127"/>
    </location>
</feature>
<dbReference type="Pfam" id="PF00903">
    <property type="entry name" value="Glyoxalase"/>
    <property type="match status" value="1"/>
</dbReference>
<dbReference type="STRING" id="1208324.P73_2061"/>
<evidence type="ECO:0000259" key="2">
    <source>
        <dbReference type="PROSITE" id="PS51819"/>
    </source>
</evidence>
<dbReference type="GO" id="GO:0046872">
    <property type="term" value="F:metal ion binding"/>
    <property type="evidence" value="ECO:0007669"/>
    <property type="project" value="UniProtKB-KW"/>
</dbReference>
<evidence type="ECO:0000313" key="3">
    <source>
        <dbReference type="EMBL" id="AJE46776.1"/>
    </source>
</evidence>
<proteinExistence type="predicted"/>
<dbReference type="Proteomes" id="UP000031521">
    <property type="component" value="Chromosome"/>
</dbReference>
<dbReference type="SUPFAM" id="SSF54593">
    <property type="entry name" value="Glyoxalase/Bleomycin resistance protein/Dihydroxybiphenyl dioxygenase"/>
    <property type="match status" value="1"/>
</dbReference>
<protein>
    <submittedName>
        <fullName evidence="3">Putative glyoxalase</fullName>
    </submittedName>
</protein>
<reference evidence="3 4" key="1">
    <citation type="journal article" date="2014" name="Int. J. Syst. Evol. Microbiol.">
        <title>Celeribacter indicus sp. nov., a polycyclic aromatic hydrocarbon-degrading bacterium from deep-sea sediment and reclassification of Huaishuia halophila as Celeribacter halophilus comb. nov.</title>
        <authorList>
            <person name="Lai Q."/>
            <person name="Cao J."/>
            <person name="Yuan J."/>
            <person name="Li F."/>
            <person name="Shao Z."/>
        </authorList>
    </citation>
    <scope>NUCLEOTIDE SEQUENCE [LARGE SCALE GENOMIC DNA]</scope>
    <source>
        <strain evidence="3">P73</strain>
    </source>
</reference>
<dbReference type="InterPro" id="IPR029068">
    <property type="entry name" value="Glyas_Bleomycin-R_OHBP_Dase"/>
</dbReference>
<dbReference type="InterPro" id="IPR051785">
    <property type="entry name" value="MMCE/EMCE_epimerase"/>
</dbReference>
<keyword evidence="4" id="KW-1185">Reference proteome</keyword>
<accession>A0A0B5E183</accession>
<sequence length="134" mass="15032">MPVLSFDHVHIVSRHPELAARWYRDTLGGEIVESKHMLGAPQIYVKFGTSMIVIRGQRPNEMDLSERRSHGIVDHFAFRVDRDFEGFCARLMAHGVDFTMQPCALDESTSVAFITAPDGISIELMHRAVAPQPG</sequence>
<evidence type="ECO:0000256" key="1">
    <source>
        <dbReference type="ARBA" id="ARBA00022723"/>
    </source>
</evidence>
<dbReference type="EMBL" id="CP004393">
    <property type="protein sequence ID" value="AJE46776.1"/>
    <property type="molecule type" value="Genomic_DNA"/>
</dbReference>
<dbReference type="PANTHER" id="PTHR43048:SF5">
    <property type="entry name" value="BLR5325 PROTEIN"/>
    <property type="match status" value="1"/>
</dbReference>
<keyword evidence="1" id="KW-0479">Metal-binding</keyword>
<dbReference type="RefSeq" id="WP_043869513.1">
    <property type="nucleotide sequence ID" value="NZ_CP004393.1"/>
</dbReference>
<dbReference type="OrthoDB" id="9799428at2"/>
<dbReference type="Gene3D" id="3.10.180.10">
    <property type="entry name" value="2,3-Dihydroxybiphenyl 1,2-Dioxygenase, domain 1"/>
    <property type="match status" value="1"/>
</dbReference>
<name>A0A0B5E183_9RHOB</name>
<dbReference type="PANTHER" id="PTHR43048">
    <property type="entry name" value="METHYLMALONYL-COA EPIMERASE"/>
    <property type="match status" value="1"/>
</dbReference>
<dbReference type="InterPro" id="IPR037523">
    <property type="entry name" value="VOC_core"/>
</dbReference>
<gene>
    <name evidence="3" type="ORF">P73_2061</name>
</gene>
<dbReference type="GO" id="GO:0046491">
    <property type="term" value="P:L-methylmalonyl-CoA metabolic process"/>
    <property type="evidence" value="ECO:0007669"/>
    <property type="project" value="TreeGrafter"/>
</dbReference>
<dbReference type="AlphaFoldDB" id="A0A0B5E183"/>
<organism evidence="3 4">
    <name type="scientific">Celeribacter indicus</name>
    <dbReference type="NCBI Taxonomy" id="1208324"/>
    <lineage>
        <taxon>Bacteria</taxon>
        <taxon>Pseudomonadati</taxon>
        <taxon>Pseudomonadota</taxon>
        <taxon>Alphaproteobacteria</taxon>
        <taxon>Rhodobacterales</taxon>
        <taxon>Roseobacteraceae</taxon>
        <taxon>Celeribacter</taxon>
    </lineage>
</organism>
<evidence type="ECO:0000313" key="4">
    <source>
        <dbReference type="Proteomes" id="UP000031521"/>
    </source>
</evidence>
<dbReference type="PROSITE" id="PS51819">
    <property type="entry name" value="VOC"/>
    <property type="match status" value="1"/>
</dbReference>
<dbReference type="KEGG" id="cid:P73_2061"/>
<dbReference type="HOGENOM" id="CLU_046006_2_7_5"/>
<dbReference type="GO" id="GO:0004493">
    <property type="term" value="F:methylmalonyl-CoA epimerase activity"/>
    <property type="evidence" value="ECO:0007669"/>
    <property type="project" value="TreeGrafter"/>
</dbReference>